<feature type="domain" description="MARVEL" evidence="7">
    <location>
        <begin position="20"/>
        <end position="141"/>
    </location>
</feature>
<name>A0A6P6NQ05_CARAU</name>
<evidence type="ECO:0000256" key="1">
    <source>
        <dbReference type="ARBA" id="ARBA00004141"/>
    </source>
</evidence>
<keyword evidence="2 5" id="KW-0812">Transmembrane</keyword>
<evidence type="ECO:0000256" key="3">
    <source>
        <dbReference type="ARBA" id="ARBA00022989"/>
    </source>
</evidence>
<comment type="subcellular location">
    <subcellularLocation>
        <location evidence="1">Membrane</location>
        <topology evidence="1">Multi-pass membrane protein</topology>
    </subcellularLocation>
</comment>
<evidence type="ECO:0000313" key="9">
    <source>
        <dbReference type="RefSeq" id="XP_026110569.1"/>
    </source>
</evidence>
<evidence type="ECO:0000256" key="4">
    <source>
        <dbReference type="ARBA" id="ARBA00023136"/>
    </source>
</evidence>
<dbReference type="GO" id="GO:0016020">
    <property type="term" value="C:membrane"/>
    <property type="evidence" value="ECO:0007669"/>
    <property type="project" value="UniProtKB-SubCell"/>
</dbReference>
<dbReference type="InterPro" id="IPR008253">
    <property type="entry name" value="Marvel"/>
</dbReference>
<feature type="transmembrane region" description="Helical" evidence="6">
    <location>
        <begin position="58"/>
        <end position="79"/>
    </location>
</feature>
<dbReference type="PROSITE" id="PS51225">
    <property type="entry name" value="MARVEL"/>
    <property type="match status" value="1"/>
</dbReference>
<proteinExistence type="predicted"/>
<dbReference type="RefSeq" id="XP_026110570.1">
    <property type="nucleotide sequence ID" value="XM_026254785.1"/>
</dbReference>
<evidence type="ECO:0000256" key="5">
    <source>
        <dbReference type="PROSITE-ProRule" id="PRU00581"/>
    </source>
</evidence>
<gene>
    <name evidence="9 10" type="primary">LOC113084136</name>
</gene>
<protein>
    <submittedName>
        <fullName evidence="9 10">Proteolipid protein 2-like</fullName>
    </submittedName>
</protein>
<keyword evidence="3 6" id="KW-1133">Transmembrane helix</keyword>
<dbReference type="Proteomes" id="UP000515129">
    <property type="component" value="Unplaced"/>
</dbReference>
<dbReference type="GeneID" id="113084136"/>
<evidence type="ECO:0000256" key="6">
    <source>
        <dbReference type="SAM" id="Phobius"/>
    </source>
</evidence>
<dbReference type="GeneTree" id="ENSGT00940000158528"/>
<sequence length="161" mass="18188">MVDTKEDNQPRSATEQNTKFIWSPKGMILALEIALCTIMTICKAVSFECYLWGCITELVWAILIFIIYAMDLLTHLYLSLMYFQWLDLFRAITGSVLLFVTSLICLRWGWEISGEVAGSIFGLLAAAALGYDAFGIIKRIKHLKQEEATLTANVMVENVVH</sequence>
<evidence type="ECO:0000256" key="2">
    <source>
        <dbReference type="ARBA" id="ARBA00022692"/>
    </source>
</evidence>
<evidence type="ECO:0000313" key="10">
    <source>
        <dbReference type="RefSeq" id="XP_026110570.1"/>
    </source>
</evidence>
<evidence type="ECO:0000259" key="7">
    <source>
        <dbReference type="PROSITE" id="PS51225"/>
    </source>
</evidence>
<dbReference type="AlphaFoldDB" id="A0A6P6NQ05"/>
<dbReference type="RefSeq" id="XP_026110569.1">
    <property type="nucleotide sequence ID" value="XM_026254784.1"/>
</dbReference>
<reference evidence="9 10" key="1">
    <citation type="submission" date="2025-04" db="UniProtKB">
        <authorList>
            <consortium name="RefSeq"/>
        </authorList>
    </citation>
    <scope>IDENTIFICATION</scope>
    <source>
        <strain evidence="9 10">Wakin</strain>
        <tissue evidence="9 10">Muscle</tissue>
    </source>
</reference>
<keyword evidence="4 5" id="KW-0472">Membrane</keyword>
<keyword evidence="8" id="KW-1185">Reference proteome</keyword>
<feature type="transmembrane region" description="Helical" evidence="6">
    <location>
        <begin position="116"/>
        <end position="137"/>
    </location>
</feature>
<organism evidence="8 9">
    <name type="scientific">Carassius auratus</name>
    <name type="common">Goldfish</name>
    <dbReference type="NCBI Taxonomy" id="7957"/>
    <lineage>
        <taxon>Eukaryota</taxon>
        <taxon>Metazoa</taxon>
        <taxon>Chordata</taxon>
        <taxon>Craniata</taxon>
        <taxon>Vertebrata</taxon>
        <taxon>Euteleostomi</taxon>
        <taxon>Actinopterygii</taxon>
        <taxon>Neopterygii</taxon>
        <taxon>Teleostei</taxon>
        <taxon>Ostariophysi</taxon>
        <taxon>Cypriniformes</taxon>
        <taxon>Cyprinidae</taxon>
        <taxon>Cyprininae</taxon>
        <taxon>Carassius</taxon>
    </lineage>
</organism>
<dbReference type="OrthoDB" id="9898022at2759"/>
<accession>A0A6P6NQ05</accession>
<evidence type="ECO:0000313" key="8">
    <source>
        <dbReference type="Proteomes" id="UP000515129"/>
    </source>
</evidence>
<feature type="transmembrane region" description="Helical" evidence="6">
    <location>
        <begin position="26"/>
        <end position="46"/>
    </location>
</feature>
<feature type="transmembrane region" description="Helical" evidence="6">
    <location>
        <begin position="91"/>
        <end position="110"/>
    </location>
</feature>
<dbReference type="KEGG" id="caua:113084136"/>